<dbReference type="InterPro" id="IPR028098">
    <property type="entry name" value="Glyco_trans_4-like_N"/>
</dbReference>
<evidence type="ECO:0000259" key="2">
    <source>
        <dbReference type="Pfam" id="PF00534"/>
    </source>
</evidence>
<evidence type="ECO:0000313" key="4">
    <source>
        <dbReference type="EMBL" id="OGB85600.1"/>
    </source>
</evidence>
<feature type="domain" description="Glycosyltransferase subfamily 4-like N-terminal" evidence="3">
    <location>
        <begin position="17"/>
        <end position="168"/>
    </location>
</feature>
<dbReference type="STRING" id="1798539.A2994_01100"/>
<name>A0A1F4PPU0_UNCK3</name>
<dbReference type="PANTHER" id="PTHR46401">
    <property type="entry name" value="GLYCOSYLTRANSFERASE WBBK-RELATED"/>
    <property type="match status" value="1"/>
</dbReference>
<dbReference type="AlphaFoldDB" id="A0A1F4PPU0"/>
<evidence type="ECO:0000313" key="5">
    <source>
        <dbReference type="Proteomes" id="UP000179010"/>
    </source>
</evidence>
<gene>
    <name evidence="4" type="ORF">A2994_01100</name>
</gene>
<evidence type="ECO:0000259" key="3">
    <source>
        <dbReference type="Pfam" id="PF13439"/>
    </source>
</evidence>
<dbReference type="InterPro" id="IPR001296">
    <property type="entry name" value="Glyco_trans_1"/>
</dbReference>
<accession>A0A1F4PPU0</accession>
<keyword evidence="1" id="KW-0808">Transferase</keyword>
<dbReference type="PANTHER" id="PTHR46401:SF2">
    <property type="entry name" value="GLYCOSYLTRANSFERASE WBBK-RELATED"/>
    <property type="match status" value="1"/>
</dbReference>
<evidence type="ECO:0008006" key="6">
    <source>
        <dbReference type="Google" id="ProtNLM"/>
    </source>
</evidence>
<organism evidence="4 5">
    <name type="scientific">candidate division Kazan bacterium RIFCSPLOWO2_01_FULL_48_13</name>
    <dbReference type="NCBI Taxonomy" id="1798539"/>
    <lineage>
        <taxon>Bacteria</taxon>
        <taxon>Bacteria division Kazan-3B-28</taxon>
    </lineage>
</organism>
<protein>
    <recommendedName>
        <fullName evidence="6">Glycosyl transferase family 1 domain-containing protein</fullName>
    </recommendedName>
</protein>
<dbReference type="Pfam" id="PF00534">
    <property type="entry name" value="Glycos_transf_1"/>
    <property type="match status" value="1"/>
</dbReference>
<reference evidence="4 5" key="1">
    <citation type="journal article" date="2016" name="Nat. Commun.">
        <title>Thousands of microbial genomes shed light on interconnected biogeochemical processes in an aquifer system.</title>
        <authorList>
            <person name="Anantharaman K."/>
            <person name="Brown C.T."/>
            <person name="Hug L.A."/>
            <person name="Sharon I."/>
            <person name="Castelle C.J."/>
            <person name="Probst A.J."/>
            <person name="Thomas B.C."/>
            <person name="Singh A."/>
            <person name="Wilkins M.J."/>
            <person name="Karaoz U."/>
            <person name="Brodie E.L."/>
            <person name="Williams K.H."/>
            <person name="Hubbard S.S."/>
            <person name="Banfield J.F."/>
        </authorList>
    </citation>
    <scope>NUCLEOTIDE SEQUENCE [LARGE SCALE GENOMIC DNA]</scope>
</reference>
<proteinExistence type="predicted"/>
<dbReference type="EMBL" id="METE01000002">
    <property type="protein sequence ID" value="OGB85600.1"/>
    <property type="molecule type" value="Genomic_DNA"/>
</dbReference>
<dbReference type="Gene3D" id="3.40.50.2000">
    <property type="entry name" value="Glycogen Phosphorylase B"/>
    <property type="match status" value="2"/>
</dbReference>
<dbReference type="GO" id="GO:0016757">
    <property type="term" value="F:glycosyltransferase activity"/>
    <property type="evidence" value="ECO:0007669"/>
    <property type="project" value="InterPro"/>
</dbReference>
<dbReference type="SUPFAM" id="SSF53756">
    <property type="entry name" value="UDP-Glycosyltransferase/glycogen phosphorylase"/>
    <property type="match status" value="1"/>
</dbReference>
<feature type="domain" description="Glycosyl transferase family 1" evidence="2">
    <location>
        <begin position="184"/>
        <end position="338"/>
    </location>
</feature>
<dbReference type="Pfam" id="PF13439">
    <property type="entry name" value="Glyco_transf_4"/>
    <property type="match status" value="1"/>
</dbReference>
<dbReference type="CDD" id="cd03809">
    <property type="entry name" value="GT4_MtfB-like"/>
    <property type="match status" value="1"/>
</dbReference>
<evidence type="ECO:0000256" key="1">
    <source>
        <dbReference type="ARBA" id="ARBA00022679"/>
    </source>
</evidence>
<comment type="caution">
    <text evidence="4">The sequence shown here is derived from an EMBL/GenBank/DDBJ whole genome shotgun (WGS) entry which is preliminary data.</text>
</comment>
<dbReference type="Proteomes" id="UP000179010">
    <property type="component" value="Unassembled WGS sequence"/>
</dbReference>
<sequence length="360" mass="40601">MIIGIDASKLLTAAKTGVEVSTTELIRALLKLDTENTYWLYSPTPIAGIEFNERIKNIVVPGRRLWTIRALSQELKQRRPDIFWSPANFLPNHLPAKAVATIHDLAFYLYPQSYSLKTRLLSIYTLKRAIKVSAKLIAVSQQTKKDLKRYFNVPGENIEVIYHALRTDFDQPEIDLSAAYPGLTKYFIYVGRLELRKNLLNVIRGFVEFQKQADEPVQLLLGGGKGYGHTRIIKLIKQLKAEGYIIVKNYLPAEHLPTLYKKSQGLVFPSQYEGFGLNILEAFAAGVPVITSDLGAMAEVADGAALLVDPDDVDALSGGMLKLLRDNDLRQSLIEKGKVRLREFNWERSAEKLMALWQNL</sequence>